<dbReference type="EMBL" id="FNGV01000004">
    <property type="protein sequence ID" value="SDM01257.1"/>
    <property type="molecule type" value="Genomic_DNA"/>
</dbReference>
<sequence length="687" mass="78743">MTIIKGRYLTVALIFITLQLQAQEIKFGKVSMEELTEKYNSKDSLSDATYLYKYRKTYFMYSKDKGFELVTEFHNRLKIYSKEGFDYATKKINLYKEGSSKEKVSGLKGVTYNLHEGEIVESKLRKDGEFEIELSRYHDQKSFTMPNVKEGSVIEYQYSVLSPFISNIDEFILQEDIPIKKTVAIMESPEYFNFRLNTKGFLLIKSDKRTVTDKISFLNKTRSGGQGFSSRNTDFSTSVVSFNKEIATYELSDVPALKEEPFVNNIDNYRSAIKYELSYTKFPNGGLKYYATTWEDVVKKIYDHPNFGTELNKKGYYDDDLETIISGVSKPLDRMELIFDFVKSQIKWNGLYGKYATDGVKKAYKDRTGNVAELNLILTSMLRNAGLKADPVLISTRSHGIPLFPTREGYNYVVSGVETSNGMVLLDATSPFNAPNMIPVRALNWEGRVIAENGTSRSISLIPSKKSTDTAMIEVVINDDGSVDGEFRQQYRGHYAMIFRSKFNKVTQDAFLEQEEKVNDDIEISDYKLTNNSEIGKPIVQFYNFFKEDVVDVVANKLYFSPMLHLASEESPFKLEKREFPVDFGFPWEDKFIIKIKIPEGYQVETLPESKIISLPENLGLFRYVIKNNSQEIDLTASVSINSGIIPPNYYDTLKEFYRQLVEKETEKVVLSKITGDEYTESATGSR</sequence>
<dbReference type="Gene3D" id="3.10.620.30">
    <property type="match status" value="1"/>
</dbReference>
<organism evidence="1 2">
    <name type="scientific">Kriegella aquimaris</name>
    <dbReference type="NCBI Taxonomy" id="192904"/>
    <lineage>
        <taxon>Bacteria</taxon>
        <taxon>Pseudomonadati</taxon>
        <taxon>Bacteroidota</taxon>
        <taxon>Flavobacteriia</taxon>
        <taxon>Flavobacteriales</taxon>
        <taxon>Flavobacteriaceae</taxon>
        <taxon>Kriegella</taxon>
    </lineage>
</organism>
<accession>A0A1G9PSP5</accession>
<protein>
    <recommendedName>
        <fullName evidence="3">DUF3857 domain-containing protein</fullName>
    </recommendedName>
</protein>
<dbReference type="Gene3D" id="2.60.40.3140">
    <property type="match status" value="1"/>
</dbReference>
<dbReference type="AlphaFoldDB" id="A0A1G9PSP5"/>
<reference evidence="1 2" key="1">
    <citation type="submission" date="2016-10" db="EMBL/GenBank/DDBJ databases">
        <authorList>
            <person name="de Groot N.N."/>
        </authorList>
    </citation>
    <scope>NUCLEOTIDE SEQUENCE [LARGE SCALE GENOMIC DNA]</scope>
    <source>
        <strain evidence="1 2">DSM 19886</strain>
    </source>
</reference>
<evidence type="ECO:0008006" key="3">
    <source>
        <dbReference type="Google" id="ProtNLM"/>
    </source>
</evidence>
<proteinExistence type="predicted"/>
<evidence type="ECO:0000313" key="1">
    <source>
        <dbReference type="EMBL" id="SDM01257.1"/>
    </source>
</evidence>
<dbReference type="Gene3D" id="2.60.120.1130">
    <property type="match status" value="1"/>
</dbReference>
<evidence type="ECO:0000313" key="2">
    <source>
        <dbReference type="Proteomes" id="UP000199440"/>
    </source>
</evidence>
<name>A0A1G9PSP5_9FLAO</name>
<dbReference type="Proteomes" id="UP000199440">
    <property type="component" value="Unassembled WGS sequence"/>
</dbReference>
<keyword evidence="2" id="KW-1185">Reference proteome</keyword>
<dbReference type="RefSeq" id="WP_245731388.1">
    <property type="nucleotide sequence ID" value="NZ_FNGV01000004.1"/>
</dbReference>
<gene>
    <name evidence="1" type="ORF">SAMN04488514_104112</name>
</gene>
<dbReference type="STRING" id="192904.SAMN04488514_104112"/>